<evidence type="ECO:0000313" key="3">
    <source>
        <dbReference type="EMBL" id="MDT0344027.1"/>
    </source>
</evidence>
<accession>A0ABU2MQX6</accession>
<feature type="region of interest" description="Disordered" evidence="2">
    <location>
        <begin position="59"/>
        <end position="78"/>
    </location>
</feature>
<keyword evidence="4" id="KW-1185">Reference proteome</keyword>
<protein>
    <submittedName>
        <fullName evidence="3">Uncharacterized protein</fullName>
    </submittedName>
</protein>
<evidence type="ECO:0000256" key="2">
    <source>
        <dbReference type="SAM" id="MobiDB-lite"/>
    </source>
</evidence>
<comment type="caution">
    <text evidence="3">The sequence shown here is derived from an EMBL/GenBank/DDBJ whole genome shotgun (WGS) entry which is preliminary data.</text>
</comment>
<name>A0ABU2MQX6_9ACTN</name>
<dbReference type="Proteomes" id="UP001183246">
    <property type="component" value="Unassembled WGS sequence"/>
</dbReference>
<reference evidence="4" key="1">
    <citation type="submission" date="2023-07" db="EMBL/GenBank/DDBJ databases">
        <title>30 novel species of actinomycetes from the DSMZ collection.</title>
        <authorList>
            <person name="Nouioui I."/>
        </authorList>
    </citation>
    <scope>NUCLEOTIDE SEQUENCE [LARGE SCALE GENOMIC DNA]</scope>
    <source>
        <strain evidence="4">DSM 44938</strain>
    </source>
</reference>
<feature type="coiled-coil region" evidence="1">
    <location>
        <begin position="157"/>
        <end position="184"/>
    </location>
</feature>
<dbReference type="EMBL" id="JAVREL010000008">
    <property type="protein sequence ID" value="MDT0344027.1"/>
    <property type="molecule type" value="Genomic_DNA"/>
</dbReference>
<sequence length="251" mass="25445">MSTQRRAGTDPPGITAAVLLGAAGAAVAALAGAALTTALPTGAGIALLVWTVNALATRITAPAPPPPRAAAPAPAGDTGRWLARATAAADRLAAHRAAEPQLADAAAYARTAAEQLRRRARAVAVLDASAGTADSRELRRDQHRLEKEAAALPPGALKSAKESSAAATAERAAARERLDELRDVLLATLESTTLRLEAAAERGSIIVSLRAAGDAALEGRLDLTPLGAELAAVQAGLDKLEEITHDLLGEG</sequence>
<proteinExistence type="predicted"/>
<organism evidence="3 4">
    <name type="scientific">Streptomyces litchfieldiae</name>
    <dbReference type="NCBI Taxonomy" id="3075543"/>
    <lineage>
        <taxon>Bacteria</taxon>
        <taxon>Bacillati</taxon>
        <taxon>Actinomycetota</taxon>
        <taxon>Actinomycetes</taxon>
        <taxon>Kitasatosporales</taxon>
        <taxon>Streptomycetaceae</taxon>
        <taxon>Streptomyces</taxon>
    </lineage>
</organism>
<evidence type="ECO:0000313" key="4">
    <source>
        <dbReference type="Proteomes" id="UP001183246"/>
    </source>
</evidence>
<dbReference type="RefSeq" id="WP_311705161.1">
    <property type="nucleotide sequence ID" value="NZ_JAVREL010000008.1"/>
</dbReference>
<keyword evidence="1" id="KW-0175">Coiled coil</keyword>
<gene>
    <name evidence="3" type="ORF">RM590_15580</name>
</gene>
<evidence type="ECO:0000256" key="1">
    <source>
        <dbReference type="SAM" id="Coils"/>
    </source>
</evidence>